<dbReference type="GO" id="GO:0032511">
    <property type="term" value="P:late endosome to vacuole transport via multivesicular body sorting pathway"/>
    <property type="evidence" value="ECO:0007669"/>
    <property type="project" value="TreeGrafter"/>
</dbReference>
<dbReference type="GO" id="GO:0005771">
    <property type="term" value="C:multivesicular body"/>
    <property type="evidence" value="ECO:0007669"/>
    <property type="project" value="TreeGrafter"/>
</dbReference>
<evidence type="ECO:0000313" key="7">
    <source>
        <dbReference type="Proteomes" id="UP000748531"/>
    </source>
</evidence>
<evidence type="ECO:0000256" key="2">
    <source>
        <dbReference type="ARBA" id="ARBA00023054"/>
    </source>
</evidence>
<organism evidence="6 7">
    <name type="scientific">Paragonimus heterotremus</name>
    <dbReference type="NCBI Taxonomy" id="100268"/>
    <lineage>
        <taxon>Eukaryota</taxon>
        <taxon>Metazoa</taxon>
        <taxon>Spiralia</taxon>
        <taxon>Lophotrochozoa</taxon>
        <taxon>Platyhelminthes</taxon>
        <taxon>Trematoda</taxon>
        <taxon>Digenea</taxon>
        <taxon>Plagiorchiida</taxon>
        <taxon>Troglotremata</taxon>
        <taxon>Troglotrematidae</taxon>
        <taxon>Paragonimus</taxon>
    </lineage>
</organism>
<evidence type="ECO:0000256" key="1">
    <source>
        <dbReference type="ARBA" id="ARBA00006190"/>
    </source>
</evidence>
<dbReference type="PANTHER" id="PTHR22761:SF12">
    <property type="entry name" value="CHARGED MULTIVESICULAR BODY PROTEIN 5"/>
    <property type="match status" value="1"/>
</dbReference>
<dbReference type="EMBL" id="LUCH01003300">
    <property type="protein sequence ID" value="KAF5400310.1"/>
    <property type="molecule type" value="Genomic_DNA"/>
</dbReference>
<dbReference type="Pfam" id="PF03357">
    <property type="entry name" value="Snf7"/>
    <property type="match status" value="1"/>
</dbReference>
<evidence type="ECO:0000256" key="4">
    <source>
        <dbReference type="SAM" id="Coils"/>
    </source>
</evidence>
<accession>A0A8J4SZ20</accession>
<feature type="coiled-coil region" evidence="4">
    <location>
        <begin position="20"/>
        <end position="47"/>
    </location>
</feature>
<protein>
    <recommendedName>
        <fullName evidence="3">Charged multivesicular body protein 5</fullName>
    </recommendedName>
</protein>
<dbReference type="Proteomes" id="UP000748531">
    <property type="component" value="Unassembled WGS sequence"/>
</dbReference>
<evidence type="ECO:0000313" key="6">
    <source>
        <dbReference type="EMBL" id="KAF5400310.1"/>
    </source>
</evidence>
<dbReference type="AlphaFoldDB" id="A0A8J4SZ20"/>
<name>A0A8J4SZ20_9TREM</name>
<dbReference type="Gene3D" id="6.10.140.1230">
    <property type="match status" value="1"/>
</dbReference>
<feature type="region of interest" description="Disordered" evidence="5">
    <location>
        <begin position="179"/>
        <end position="224"/>
    </location>
</feature>
<reference evidence="6" key="1">
    <citation type="submission" date="2019-05" db="EMBL/GenBank/DDBJ databases">
        <title>Annotation for the trematode Paragonimus heterotremus.</title>
        <authorList>
            <person name="Choi Y.-J."/>
        </authorList>
    </citation>
    <scope>NUCLEOTIDE SEQUENCE</scope>
    <source>
        <strain evidence="6">LC</strain>
    </source>
</reference>
<sequence>MNRIFGSGKAKPAPKLTDVAINIDERNESVEKKIAKLDAELANISKQMRTMRDGPAKNALKQKALRLLKQKKVYANQSEQLANQSFNVSQTDFAIRSLQDTKTTVDAMKAGGKQMKKEMKKINIDQIFDMQDDLTDMLSMADEVQDALGQNYATPDIDEADLEAELAALGDDLGLDSGYLDQAMNAPSVPSSTLPGENLPPSATGAKSTQDGVPVDEFGLPQIS</sequence>
<comment type="caution">
    <text evidence="6">The sequence shown here is derived from an EMBL/GenBank/DDBJ whole genome shotgun (WGS) entry which is preliminary data.</text>
</comment>
<gene>
    <name evidence="6" type="ORF">PHET_06457</name>
</gene>
<evidence type="ECO:0000256" key="5">
    <source>
        <dbReference type="SAM" id="MobiDB-lite"/>
    </source>
</evidence>
<dbReference type="OrthoDB" id="3973241at2759"/>
<keyword evidence="7" id="KW-1185">Reference proteome</keyword>
<dbReference type="PANTHER" id="PTHR22761">
    <property type="entry name" value="CHARGED MULTIVESICULAR BODY PROTEIN"/>
    <property type="match status" value="1"/>
</dbReference>
<dbReference type="InterPro" id="IPR005024">
    <property type="entry name" value="Snf7_fam"/>
</dbReference>
<comment type="similarity">
    <text evidence="1">Belongs to the SNF7 family.</text>
</comment>
<proteinExistence type="inferred from homology"/>
<keyword evidence="2 4" id="KW-0175">Coiled coil</keyword>
<evidence type="ECO:0000256" key="3">
    <source>
        <dbReference type="ARBA" id="ARBA00041078"/>
    </source>
</evidence>
<dbReference type="GO" id="GO:0006900">
    <property type="term" value="P:vesicle budding from membrane"/>
    <property type="evidence" value="ECO:0007669"/>
    <property type="project" value="TreeGrafter"/>
</dbReference>